<dbReference type="InterPro" id="IPR015943">
    <property type="entry name" value="WD40/YVTN_repeat-like_dom_sf"/>
</dbReference>
<feature type="repeat" description="WD" evidence="4">
    <location>
        <begin position="342"/>
        <end position="381"/>
    </location>
</feature>
<proteinExistence type="predicted"/>
<dbReference type="Pfam" id="PF00400">
    <property type="entry name" value="WD40"/>
    <property type="match status" value="7"/>
</dbReference>
<evidence type="ECO:0000313" key="7">
    <source>
        <dbReference type="Proteomes" id="UP000825002"/>
    </source>
</evidence>
<comment type="caution">
    <text evidence="6">The sequence shown here is derived from an EMBL/GenBank/DDBJ whole genome shotgun (WGS) entry which is preliminary data.</text>
</comment>
<dbReference type="Gene3D" id="1.20.1280.50">
    <property type="match status" value="1"/>
</dbReference>
<dbReference type="InterPro" id="IPR036028">
    <property type="entry name" value="SH3-like_dom_sf"/>
</dbReference>
<dbReference type="PANTHER" id="PTHR14604">
    <property type="entry name" value="WD40 REPEAT PF20"/>
    <property type="match status" value="1"/>
</dbReference>
<dbReference type="Gene3D" id="2.30.30.40">
    <property type="entry name" value="SH3 Domains"/>
    <property type="match status" value="1"/>
</dbReference>
<dbReference type="SUPFAM" id="SSF50044">
    <property type="entry name" value="SH3-domain"/>
    <property type="match status" value="1"/>
</dbReference>
<evidence type="ECO:0000256" key="2">
    <source>
        <dbReference type="ARBA" id="ARBA00022737"/>
    </source>
</evidence>
<dbReference type="Gene3D" id="6.10.250.1840">
    <property type="match status" value="1"/>
</dbReference>
<organism evidence="6 7">
    <name type="scientific">Fragariocoptes setiger</name>
    <dbReference type="NCBI Taxonomy" id="1670756"/>
    <lineage>
        <taxon>Eukaryota</taxon>
        <taxon>Metazoa</taxon>
        <taxon>Ecdysozoa</taxon>
        <taxon>Arthropoda</taxon>
        <taxon>Chelicerata</taxon>
        <taxon>Arachnida</taxon>
        <taxon>Acari</taxon>
        <taxon>Acariformes</taxon>
        <taxon>Trombidiformes</taxon>
        <taxon>Prostigmata</taxon>
        <taxon>Eupodina</taxon>
        <taxon>Eriophyoidea</taxon>
        <taxon>Phytoptidae</taxon>
        <taxon>Fragariocoptes</taxon>
    </lineage>
</organism>
<dbReference type="InterPro" id="IPR008144">
    <property type="entry name" value="Guanylate_kin-like_dom"/>
</dbReference>
<feature type="repeat" description="WD" evidence="4">
    <location>
        <begin position="259"/>
        <end position="298"/>
    </location>
</feature>
<sequence length="907" mass="104824">MDVDTTENEEYNAIFSRFEQWSPNDQVSFVEQLLYRMTHCQQSRVSEILGPLLQRDFIALLPQRGLEHTAERILSYLDARSLSLASGVSREWRRVIQDGFLWRKLIERKVRSDPIWAGLSKRRGWDKYLFRSQNPERQLDARSSFIMLQQLYPCILADIADLERRWKEGDHSLQKINCRSETSKGVYCLQYDDEKIVSGLRDNTIKIWDRQSLCCSHVLNGHTGSVLCLQYDDKVIVSGSSDATVRVWDVNTMQLLNTVIQHSEAVLHLRFNDGMMVTCSKDRSIVVWDMASPNDIKVRQILVGHRAAVNVVDFDEKYIVSASGDRSIKVWNTSNCEFVKTLNGHRRGIACLQYRDKLVVSGSSDFSIRLWDIENGNCIRVLDGHEELVRCIRFDSRRIVSGAYDGKIKVWDLKAALNPDSLDSSLCLQTLEKHQGRVFRLQFDEFQIVSSSHDDTILIWDFLYDKKLTSVCDHEGAPSYRSVSRNSAHTPRFDVAPDTMDIFLVKSNVDYNPDNDPQCPSDLPVLAFNRGDVLQILDQGHIYWWYARIVDRSVVTRYTASYVALSRTASSSQRTLSAKYSTNSIYTRSRTPEFMYSNLNDRDSYLTGFIPSRIVMERRVSAARDLKSQYDQLMKDHDKQSLSSCMNFREMGIGKRKRKYKKIMYNVQLQQHFYLIQEVVAYQDVDLFMPRAGLHRPIVLLTPDNATRSSFIRRLIYLNPDLFKRPIAHTTRPPRNSWERDGKDYHFVGRTWFEREISRSAFIEYGVNDGYYYGIHRDCVLSLIISGFVVLLGPNPASMGLIWTNSSLCKPFVVHLKPCICEPLSMSTTTQVGSSSSPLPRKCVKHGVFQNCLEAKIEHHFSHMIDATIHLEDGHNEAFQRLLELSMIIDTQQWYVPSHWVVNNDYI</sequence>
<dbReference type="Proteomes" id="UP000825002">
    <property type="component" value="Unassembled WGS sequence"/>
</dbReference>
<dbReference type="PROSITE" id="PS50294">
    <property type="entry name" value="WD_REPEATS_REGION"/>
    <property type="match status" value="4"/>
</dbReference>
<keyword evidence="7" id="KW-1185">Reference proteome</keyword>
<dbReference type="InterPro" id="IPR027417">
    <property type="entry name" value="P-loop_NTPase"/>
</dbReference>
<dbReference type="InterPro" id="IPR050995">
    <property type="entry name" value="WD-F-box_domain-protein"/>
</dbReference>
<dbReference type="InterPro" id="IPR001810">
    <property type="entry name" value="F-box_dom"/>
</dbReference>
<name>A0ABQ7S8I8_9ACAR</name>
<dbReference type="SUPFAM" id="SSF52540">
    <property type="entry name" value="P-loop containing nucleoside triphosphate hydrolases"/>
    <property type="match status" value="1"/>
</dbReference>
<evidence type="ECO:0000256" key="1">
    <source>
        <dbReference type="ARBA" id="ARBA00022574"/>
    </source>
</evidence>
<dbReference type="Pfam" id="PF12937">
    <property type="entry name" value="F-box-like"/>
    <property type="match status" value="1"/>
</dbReference>
<keyword evidence="1 4" id="KW-0853">WD repeat</keyword>
<keyword evidence="3" id="KW-0833">Ubl conjugation pathway</keyword>
<dbReference type="SUPFAM" id="SSF81383">
    <property type="entry name" value="F-box domain"/>
    <property type="match status" value="1"/>
</dbReference>
<feature type="repeat" description="WD" evidence="4">
    <location>
        <begin position="382"/>
        <end position="414"/>
    </location>
</feature>
<accession>A0ABQ7S8I8</accession>
<dbReference type="InterPro" id="IPR021977">
    <property type="entry name" value="Beta-TrCP_D"/>
</dbReference>
<feature type="repeat" description="WD" evidence="4">
    <location>
        <begin position="302"/>
        <end position="341"/>
    </location>
</feature>
<keyword evidence="2" id="KW-0677">Repeat</keyword>
<feature type="repeat" description="WD" evidence="4">
    <location>
        <begin position="219"/>
        <end position="258"/>
    </location>
</feature>
<dbReference type="InterPro" id="IPR001680">
    <property type="entry name" value="WD40_rpt"/>
</dbReference>
<dbReference type="PANTHER" id="PTHR14604:SF4">
    <property type="entry name" value="F-BOX DOMAIN-CONTAINING PROTEIN"/>
    <property type="match status" value="1"/>
</dbReference>
<dbReference type="InterPro" id="IPR008145">
    <property type="entry name" value="GK/Ca_channel_bsu"/>
</dbReference>
<evidence type="ECO:0000256" key="4">
    <source>
        <dbReference type="PROSITE-ProRule" id="PRU00221"/>
    </source>
</evidence>
<protein>
    <submittedName>
        <fullName evidence="6">F-box/WD repeat-containing protein 1A</fullName>
    </submittedName>
</protein>
<evidence type="ECO:0000259" key="5">
    <source>
        <dbReference type="PROSITE" id="PS50052"/>
    </source>
</evidence>
<dbReference type="InterPro" id="IPR036322">
    <property type="entry name" value="WD40_repeat_dom_sf"/>
</dbReference>
<dbReference type="InterPro" id="IPR019775">
    <property type="entry name" value="WD40_repeat_CS"/>
</dbReference>
<dbReference type="EMBL" id="JAIFTH010000380">
    <property type="protein sequence ID" value="KAG9509668.1"/>
    <property type="molecule type" value="Genomic_DNA"/>
</dbReference>
<dbReference type="InterPro" id="IPR020472">
    <property type="entry name" value="WD40_PAC1"/>
</dbReference>
<evidence type="ECO:0000256" key="3">
    <source>
        <dbReference type="ARBA" id="ARBA00022786"/>
    </source>
</evidence>
<gene>
    <name evidence="6" type="primary">BTRC</name>
    <name evidence="6" type="ORF">GZH46_01804</name>
</gene>
<evidence type="ECO:0000313" key="6">
    <source>
        <dbReference type="EMBL" id="KAG9509668.1"/>
    </source>
</evidence>
<reference evidence="6 7" key="1">
    <citation type="submission" date="2020-10" db="EMBL/GenBank/DDBJ databases">
        <authorList>
            <person name="Klimov P.B."/>
            <person name="Dyachkov S.M."/>
            <person name="Chetverikov P.E."/>
        </authorList>
    </citation>
    <scope>NUCLEOTIDE SEQUENCE [LARGE SCALE GENOMIC DNA]</scope>
    <source>
        <strain evidence="6">BMOC 18-1129-001#AD2665</strain>
        <tissue evidence="6">Entire mites</tissue>
    </source>
</reference>
<dbReference type="Gene3D" id="2.130.10.10">
    <property type="entry name" value="YVTN repeat-like/Quinoprotein amine dehydrogenase"/>
    <property type="match status" value="1"/>
</dbReference>
<feature type="repeat" description="WD" evidence="4">
    <location>
        <begin position="431"/>
        <end position="470"/>
    </location>
</feature>
<dbReference type="SMART" id="SM00072">
    <property type="entry name" value="GuKc"/>
    <property type="match status" value="1"/>
</dbReference>
<dbReference type="Gene3D" id="3.40.50.300">
    <property type="entry name" value="P-loop containing nucleotide triphosphate hydrolases"/>
    <property type="match status" value="1"/>
</dbReference>
<dbReference type="PROSITE" id="PS50082">
    <property type="entry name" value="WD_REPEATS_2"/>
    <property type="match status" value="7"/>
</dbReference>
<feature type="domain" description="Guanylate kinase-like" evidence="5">
    <location>
        <begin position="695"/>
        <end position="887"/>
    </location>
</feature>
<dbReference type="SMART" id="SM01028">
    <property type="entry name" value="Beta-TrCP_D"/>
    <property type="match status" value="1"/>
</dbReference>
<dbReference type="PROSITE" id="PS50052">
    <property type="entry name" value="GUANYLATE_KINASE_2"/>
    <property type="match status" value="1"/>
</dbReference>
<dbReference type="Pfam" id="PF12125">
    <property type="entry name" value="Beta-TrCP_D"/>
    <property type="match status" value="1"/>
</dbReference>
<feature type="repeat" description="WD" evidence="4">
    <location>
        <begin position="192"/>
        <end position="209"/>
    </location>
</feature>
<dbReference type="SUPFAM" id="SSF50978">
    <property type="entry name" value="WD40 repeat-like"/>
    <property type="match status" value="1"/>
</dbReference>
<dbReference type="PROSITE" id="PS00678">
    <property type="entry name" value="WD_REPEATS_1"/>
    <property type="match status" value="5"/>
</dbReference>
<dbReference type="InterPro" id="IPR036047">
    <property type="entry name" value="F-box-like_dom_sf"/>
</dbReference>
<dbReference type="CDD" id="cd00200">
    <property type="entry name" value="WD40"/>
    <property type="match status" value="1"/>
</dbReference>
<dbReference type="Pfam" id="PF00625">
    <property type="entry name" value="Guanylate_kin"/>
    <property type="match status" value="1"/>
</dbReference>
<dbReference type="SMART" id="SM00320">
    <property type="entry name" value="WD40"/>
    <property type="match status" value="7"/>
</dbReference>
<dbReference type="PRINTS" id="PR00320">
    <property type="entry name" value="GPROTEINBRPT"/>
</dbReference>